<accession>A0A8X6X3U8</accession>
<gene>
    <name evidence="1" type="ORF">TNIN_451071</name>
</gene>
<sequence>MAAKVGFNITYGEEAQFVVYSVDFNYAARVDGIVGMSLIKPKWPLSRGICWALFNFAGEEDSDFRVRFDILCEGNFKPRGLRI</sequence>
<proteinExistence type="predicted"/>
<organism evidence="1 2">
    <name type="scientific">Trichonephila inaurata madagascariensis</name>
    <dbReference type="NCBI Taxonomy" id="2747483"/>
    <lineage>
        <taxon>Eukaryota</taxon>
        <taxon>Metazoa</taxon>
        <taxon>Ecdysozoa</taxon>
        <taxon>Arthropoda</taxon>
        <taxon>Chelicerata</taxon>
        <taxon>Arachnida</taxon>
        <taxon>Araneae</taxon>
        <taxon>Araneomorphae</taxon>
        <taxon>Entelegynae</taxon>
        <taxon>Araneoidea</taxon>
        <taxon>Nephilidae</taxon>
        <taxon>Trichonephila</taxon>
        <taxon>Trichonephila inaurata</taxon>
    </lineage>
</organism>
<reference evidence="1" key="1">
    <citation type="submission" date="2020-08" db="EMBL/GenBank/DDBJ databases">
        <title>Multicomponent nature underlies the extraordinary mechanical properties of spider dragline silk.</title>
        <authorList>
            <person name="Kono N."/>
            <person name="Nakamura H."/>
            <person name="Mori M."/>
            <person name="Yoshida Y."/>
            <person name="Ohtoshi R."/>
            <person name="Malay A.D."/>
            <person name="Moran D.A.P."/>
            <person name="Tomita M."/>
            <person name="Numata K."/>
            <person name="Arakawa K."/>
        </authorList>
    </citation>
    <scope>NUCLEOTIDE SEQUENCE</scope>
</reference>
<name>A0A8X6X3U8_9ARAC</name>
<evidence type="ECO:0000313" key="1">
    <source>
        <dbReference type="EMBL" id="GFY46478.1"/>
    </source>
</evidence>
<keyword evidence="2" id="KW-1185">Reference proteome</keyword>
<evidence type="ECO:0000313" key="2">
    <source>
        <dbReference type="Proteomes" id="UP000886998"/>
    </source>
</evidence>
<dbReference type="AlphaFoldDB" id="A0A8X6X3U8"/>
<comment type="caution">
    <text evidence="1">The sequence shown here is derived from an EMBL/GenBank/DDBJ whole genome shotgun (WGS) entry which is preliminary data.</text>
</comment>
<dbReference type="EMBL" id="BMAV01005428">
    <property type="protein sequence ID" value="GFY46478.1"/>
    <property type="molecule type" value="Genomic_DNA"/>
</dbReference>
<dbReference type="Proteomes" id="UP000886998">
    <property type="component" value="Unassembled WGS sequence"/>
</dbReference>
<protein>
    <submittedName>
        <fullName evidence="1">Uncharacterized protein</fullName>
    </submittedName>
</protein>